<comment type="function">
    <text evidence="7">Catalyzes the reduction of the glycolytic intermediate dihydroxyacetone phosphate (DHAP) to sn-glycerol 3-phosphate (G3P), the key precursor for phospholipid synthesis.</text>
</comment>
<evidence type="ECO:0000256" key="7">
    <source>
        <dbReference type="HAMAP-Rule" id="MF_00394"/>
    </source>
</evidence>
<comment type="subcellular location">
    <subcellularLocation>
        <location evidence="7">Cytoplasm</location>
    </subcellularLocation>
</comment>
<evidence type="ECO:0000256" key="3">
    <source>
        <dbReference type="ARBA" id="ARBA00023002"/>
    </source>
</evidence>
<feature type="binding site" evidence="7">
    <location>
        <position position="254"/>
    </location>
    <ligand>
        <name>sn-glycerol 3-phosphate</name>
        <dbReference type="ChEBI" id="CHEBI:57597"/>
    </ligand>
</feature>
<keyword evidence="13" id="KW-1185">Reference proteome</keyword>
<evidence type="ECO:0000313" key="13">
    <source>
        <dbReference type="Proteomes" id="UP001314181"/>
    </source>
</evidence>
<evidence type="ECO:0000259" key="11">
    <source>
        <dbReference type="Pfam" id="PF07479"/>
    </source>
</evidence>
<dbReference type="PRINTS" id="PR00077">
    <property type="entry name" value="GPDHDRGNASE"/>
</dbReference>
<dbReference type="InterPro" id="IPR011128">
    <property type="entry name" value="G3P_DH_NAD-dep_N"/>
</dbReference>
<keyword evidence="5 7" id="KW-0594">Phospholipid biosynthesis</keyword>
<feature type="binding site" evidence="7">
    <location>
        <position position="189"/>
    </location>
    <ligand>
        <name>sn-glycerol 3-phosphate</name>
        <dbReference type="ChEBI" id="CHEBI:57597"/>
    </ligand>
</feature>
<dbReference type="InterPro" id="IPR006109">
    <property type="entry name" value="G3P_DH_NAD-dep_C"/>
</dbReference>
<feature type="domain" description="Glycerol-3-phosphate dehydrogenase NAD-dependent C-terminal" evidence="11">
    <location>
        <begin position="178"/>
        <end position="306"/>
    </location>
</feature>
<evidence type="ECO:0000256" key="2">
    <source>
        <dbReference type="ARBA" id="ARBA00022516"/>
    </source>
</evidence>
<comment type="caution">
    <text evidence="12">The sequence shown here is derived from an EMBL/GenBank/DDBJ whole genome shotgun (WGS) entry which is preliminary data.</text>
</comment>
<evidence type="ECO:0000256" key="6">
    <source>
        <dbReference type="ARBA" id="ARBA00023264"/>
    </source>
</evidence>
<comment type="pathway">
    <text evidence="7">Membrane lipid metabolism; glycerophospholipid metabolism.</text>
</comment>
<keyword evidence="3 7" id="KW-0560">Oxidoreductase</keyword>
<keyword evidence="2 7" id="KW-0444">Lipid biosynthesis</keyword>
<dbReference type="NCBIfam" id="NF000942">
    <property type="entry name" value="PRK00094.1-4"/>
    <property type="match status" value="1"/>
</dbReference>
<feature type="binding site" evidence="7">
    <location>
        <position position="253"/>
    </location>
    <ligand>
        <name>NADPH</name>
        <dbReference type="ChEBI" id="CHEBI:57783"/>
    </ligand>
</feature>
<evidence type="ECO:0000256" key="1">
    <source>
        <dbReference type="ARBA" id="ARBA00011009"/>
    </source>
</evidence>
<reference evidence="12 13" key="1">
    <citation type="submission" date="2024-01" db="EMBL/GenBank/DDBJ databases">
        <authorList>
            <person name="Kunselman E."/>
        </authorList>
    </citation>
    <scope>NUCLEOTIDE SEQUENCE [LARGE SCALE GENOMIC DNA]</scope>
    <source>
        <strain evidence="12">2 abalone samples</strain>
    </source>
</reference>
<evidence type="ECO:0000256" key="9">
    <source>
        <dbReference type="RuleBase" id="RU000439"/>
    </source>
</evidence>
<organism evidence="12 13">
    <name type="scientific">Candidatus Xenohaliotis californiensis</name>
    <dbReference type="NCBI Taxonomy" id="84677"/>
    <lineage>
        <taxon>Bacteria</taxon>
        <taxon>Pseudomonadati</taxon>
        <taxon>Pseudomonadota</taxon>
        <taxon>Alphaproteobacteria</taxon>
        <taxon>Rickettsiales</taxon>
        <taxon>Anaplasmataceae</taxon>
        <taxon>Candidatus Xenohaliotis</taxon>
    </lineage>
</organism>
<dbReference type="Pfam" id="PF07479">
    <property type="entry name" value="NAD_Gly3P_dh_C"/>
    <property type="match status" value="1"/>
</dbReference>
<feature type="active site" description="Proton acceptor" evidence="7">
    <location>
        <position position="189"/>
    </location>
</feature>
<feature type="binding site" evidence="7">
    <location>
        <position position="10"/>
    </location>
    <ligand>
        <name>NADPH</name>
        <dbReference type="ChEBI" id="CHEBI:57783"/>
    </ligand>
</feature>
<dbReference type="RefSeq" id="WP_338363665.1">
    <property type="nucleotide sequence ID" value="NZ_CAWVOK010000010.1"/>
</dbReference>
<comment type="caution">
    <text evidence="7">Lacks conserved residue(s) required for the propagation of feature annotation.</text>
</comment>
<evidence type="ECO:0000259" key="10">
    <source>
        <dbReference type="Pfam" id="PF01210"/>
    </source>
</evidence>
<proteinExistence type="inferred from homology"/>
<feature type="binding site" evidence="7">
    <location>
        <position position="253"/>
    </location>
    <ligand>
        <name>sn-glycerol 3-phosphate</name>
        <dbReference type="ChEBI" id="CHEBI:57597"/>
    </ligand>
</feature>
<comment type="catalytic activity">
    <reaction evidence="7 9">
        <text>sn-glycerol 3-phosphate + NADP(+) = dihydroxyacetone phosphate + NADPH + H(+)</text>
        <dbReference type="Rhea" id="RHEA:11096"/>
        <dbReference type="ChEBI" id="CHEBI:15378"/>
        <dbReference type="ChEBI" id="CHEBI:57597"/>
        <dbReference type="ChEBI" id="CHEBI:57642"/>
        <dbReference type="ChEBI" id="CHEBI:57783"/>
        <dbReference type="ChEBI" id="CHEBI:58349"/>
        <dbReference type="EC" id="1.1.1.94"/>
    </reaction>
</comment>
<feature type="binding site" evidence="7">
    <location>
        <position position="106"/>
    </location>
    <ligand>
        <name>NADPH</name>
        <dbReference type="ChEBI" id="CHEBI:57783"/>
    </ligand>
</feature>
<dbReference type="SUPFAM" id="SSF48179">
    <property type="entry name" value="6-phosphogluconate dehydrogenase C-terminal domain-like"/>
    <property type="match status" value="1"/>
</dbReference>
<comment type="similarity">
    <text evidence="1 7 8">Belongs to the NAD-dependent glycerol-3-phosphate dehydrogenase family.</text>
</comment>
<feature type="binding site" evidence="7">
    <location>
        <position position="106"/>
    </location>
    <ligand>
        <name>sn-glycerol 3-phosphate</name>
        <dbReference type="ChEBI" id="CHEBI:57597"/>
    </ligand>
</feature>
<dbReference type="Gene3D" id="3.40.50.720">
    <property type="entry name" value="NAD(P)-binding Rossmann-like Domain"/>
    <property type="match status" value="1"/>
</dbReference>
<dbReference type="InterPro" id="IPR008927">
    <property type="entry name" value="6-PGluconate_DH-like_C_sf"/>
</dbReference>
<dbReference type="EC" id="1.1.1.94" evidence="7"/>
<dbReference type="SUPFAM" id="SSF51735">
    <property type="entry name" value="NAD(P)-binding Rossmann-fold domains"/>
    <property type="match status" value="1"/>
</dbReference>
<sequence>MQIAILGAGSWGTALACLLSQIGHDIVLWSKKSMVVNEINSYHTNTKYCSNKIIPVCIKATNDIEDVKNSDIVFFVVPTSAIKSMAHLILTAGCINPTTILVSCSKGIDAECLELPFSTLECYFPSNPIAVLSGPNFASEIMDGKPAAANIASYNISIAKIISDAMNHNSFSAYPVNDPIAVQVAGIVKNIVAISCGLAMGWNMGENARAIAFSMGLAEMSSLCETMGGDKNNLLGLAGIGDLFLTCASTNSRNNKLGVSIAQGVKINSNTLVEGALSTAGLRILAIKLGLHMPLCNFVSGVVSGNVLACSKQYSSVLLCRHSETV</sequence>
<protein>
    <recommendedName>
        <fullName evidence="7">Glycerol-3-phosphate dehydrogenase [NAD(P)+]</fullName>
        <ecNumber evidence="7">1.1.1.94</ecNumber>
    </recommendedName>
    <alternativeName>
        <fullName evidence="7">NAD(P)(+)-dependent glycerol-3-phosphate dehydrogenase</fullName>
    </alternativeName>
    <alternativeName>
        <fullName evidence="7">NAD(P)H-dependent dihydroxyacetone-phosphate reductase</fullName>
    </alternativeName>
</protein>
<feature type="binding site" evidence="7">
    <location>
        <position position="48"/>
    </location>
    <ligand>
        <name>NADPH</name>
        <dbReference type="ChEBI" id="CHEBI:57783"/>
    </ligand>
</feature>
<dbReference type="InterPro" id="IPR036291">
    <property type="entry name" value="NAD(P)-bd_dom_sf"/>
</dbReference>
<keyword evidence="7" id="KW-0547">Nucleotide-binding</keyword>
<dbReference type="PANTHER" id="PTHR11728">
    <property type="entry name" value="GLYCEROL-3-PHOSPHATE DEHYDROGENASE"/>
    <property type="match status" value="1"/>
</dbReference>
<keyword evidence="7 8" id="KW-0520">NAD</keyword>
<evidence type="ECO:0000256" key="5">
    <source>
        <dbReference type="ARBA" id="ARBA00023209"/>
    </source>
</evidence>
<feature type="binding site" evidence="7">
    <location>
        <position position="32"/>
    </location>
    <ligand>
        <name>NADPH</name>
        <dbReference type="ChEBI" id="CHEBI:57783"/>
    </ligand>
</feature>
<dbReference type="PIRSF" id="PIRSF000114">
    <property type="entry name" value="Glycerol-3-P_dh"/>
    <property type="match status" value="1"/>
</dbReference>
<feature type="binding site" evidence="7">
    <location>
        <position position="242"/>
    </location>
    <ligand>
        <name>sn-glycerol 3-phosphate</name>
        <dbReference type="ChEBI" id="CHEBI:57597"/>
    </ligand>
</feature>
<gene>
    <name evidence="7 12" type="primary">gpsA</name>
    <name evidence="12" type="ORF">CAXC1_190003</name>
</gene>
<accession>A0ABM9N7L4</accession>
<evidence type="ECO:0000256" key="8">
    <source>
        <dbReference type="RuleBase" id="RU000437"/>
    </source>
</evidence>
<comment type="catalytic activity">
    <reaction evidence="7">
        <text>sn-glycerol 3-phosphate + NAD(+) = dihydroxyacetone phosphate + NADH + H(+)</text>
        <dbReference type="Rhea" id="RHEA:11092"/>
        <dbReference type="ChEBI" id="CHEBI:15378"/>
        <dbReference type="ChEBI" id="CHEBI:57540"/>
        <dbReference type="ChEBI" id="CHEBI:57597"/>
        <dbReference type="ChEBI" id="CHEBI:57642"/>
        <dbReference type="ChEBI" id="CHEBI:57945"/>
        <dbReference type="EC" id="1.1.1.94"/>
    </reaction>
</comment>
<feature type="binding site" evidence="7">
    <location>
        <position position="252"/>
    </location>
    <ligand>
        <name>sn-glycerol 3-phosphate</name>
        <dbReference type="ChEBI" id="CHEBI:57597"/>
    </ligand>
</feature>
<feature type="domain" description="Glycerol-3-phosphate dehydrogenase NAD-dependent N-terminal" evidence="10">
    <location>
        <begin position="2"/>
        <end position="157"/>
    </location>
</feature>
<feature type="binding site" evidence="7">
    <location>
        <position position="138"/>
    </location>
    <ligand>
        <name>NADPH</name>
        <dbReference type="ChEBI" id="CHEBI:57783"/>
    </ligand>
</feature>
<dbReference type="PANTHER" id="PTHR11728:SF1">
    <property type="entry name" value="GLYCEROL-3-PHOSPHATE DEHYDROGENASE [NAD(+)] 2, CHLOROPLASTIC"/>
    <property type="match status" value="1"/>
</dbReference>
<dbReference type="NCBIfam" id="NF000940">
    <property type="entry name" value="PRK00094.1-2"/>
    <property type="match status" value="1"/>
</dbReference>
<name>A0ABM9N7L4_9RICK</name>
<evidence type="ECO:0000256" key="4">
    <source>
        <dbReference type="ARBA" id="ARBA00023098"/>
    </source>
</evidence>
<dbReference type="InterPro" id="IPR013328">
    <property type="entry name" value="6PGD_dom2"/>
</dbReference>
<dbReference type="GO" id="GO:0047952">
    <property type="term" value="F:glycerol-3-phosphate dehydrogenase [NAD(P)+] activity"/>
    <property type="evidence" value="ECO:0007669"/>
    <property type="project" value="UniProtKB-EC"/>
</dbReference>
<feature type="binding site" evidence="7">
    <location>
        <position position="11"/>
    </location>
    <ligand>
        <name>NADPH</name>
        <dbReference type="ChEBI" id="CHEBI:57783"/>
    </ligand>
</feature>
<keyword evidence="6 7" id="KW-1208">Phospholipid metabolism</keyword>
<dbReference type="Proteomes" id="UP001314181">
    <property type="component" value="Unassembled WGS sequence"/>
</dbReference>
<dbReference type="HAMAP" id="MF_00394">
    <property type="entry name" value="NAD_Glyc3P_dehydrog"/>
    <property type="match status" value="1"/>
</dbReference>
<feature type="binding site" evidence="7">
    <location>
        <position position="31"/>
    </location>
    <ligand>
        <name>NADPH</name>
        <dbReference type="ChEBI" id="CHEBI:57783"/>
    </ligand>
</feature>
<feature type="binding site" evidence="7">
    <location>
        <position position="272"/>
    </location>
    <ligand>
        <name>NADPH</name>
        <dbReference type="ChEBI" id="CHEBI:57783"/>
    </ligand>
</feature>
<dbReference type="Pfam" id="PF01210">
    <property type="entry name" value="NAD_Gly3P_dh_N"/>
    <property type="match status" value="1"/>
</dbReference>
<keyword evidence="7" id="KW-0963">Cytoplasm</keyword>
<dbReference type="InterPro" id="IPR006168">
    <property type="entry name" value="G3P_DH_NAD-dep"/>
</dbReference>
<dbReference type="EMBL" id="CAWVOK010000010">
    <property type="protein sequence ID" value="CAK8162563.1"/>
    <property type="molecule type" value="Genomic_DNA"/>
</dbReference>
<feature type="binding site" evidence="7">
    <location>
        <position position="134"/>
    </location>
    <ligand>
        <name>sn-glycerol 3-phosphate</name>
        <dbReference type="ChEBI" id="CHEBI:57597"/>
    </ligand>
</feature>
<keyword evidence="4 7" id="KW-0443">Lipid metabolism</keyword>
<keyword evidence="7" id="KW-0521">NADP</keyword>
<feature type="binding site" evidence="7">
    <location>
        <position position="274"/>
    </location>
    <ligand>
        <name>NADPH</name>
        <dbReference type="ChEBI" id="CHEBI:57783"/>
    </ligand>
</feature>
<evidence type="ECO:0000313" key="12">
    <source>
        <dbReference type="EMBL" id="CAK8162563.1"/>
    </source>
</evidence>
<dbReference type="Gene3D" id="1.10.1040.10">
    <property type="entry name" value="N-(1-d-carboxylethyl)-l-norvaline Dehydrogenase, domain 2"/>
    <property type="match status" value="1"/>
</dbReference>